<name>A0A0A3ZAT4_9GAMM</name>
<dbReference type="EMBL" id="JRUQ01000026">
    <property type="protein sequence ID" value="KGT94746.1"/>
    <property type="molecule type" value="Genomic_DNA"/>
</dbReference>
<evidence type="ECO:0000313" key="1">
    <source>
        <dbReference type="EMBL" id="KGT94746.1"/>
    </source>
</evidence>
<keyword evidence="2" id="KW-1185">Reference proteome</keyword>
<reference evidence="1 2" key="1">
    <citation type="submission" date="2014-10" db="EMBL/GenBank/DDBJ databases">
        <title>Genome sequence of Erwinia typographi M043b.</title>
        <authorList>
            <person name="Chan K.-G."/>
            <person name="Tan W.-S."/>
        </authorList>
    </citation>
    <scope>NUCLEOTIDE SEQUENCE [LARGE SCALE GENOMIC DNA]</scope>
    <source>
        <strain evidence="1 2">M043b</strain>
    </source>
</reference>
<dbReference type="AlphaFoldDB" id="A0A0A3ZAT4"/>
<dbReference type="eggNOG" id="COG3521">
    <property type="taxonomic scope" value="Bacteria"/>
</dbReference>
<dbReference type="Pfam" id="PF12790">
    <property type="entry name" value="T6SS-SciN"/>
    <property type="match status" value="1"/>
</dbReference>
<dbReference type="Proteomes" id="UP000030351">
    <property type="component" value="Unassembled WGS sequence"/>
</dbReference>
<dbReference type="PANTHER" id="PTHR37625:SF4">
    <property type="entry name" value="OUTER MEMBRANE LIPOPROTEIN"/>
    <property type="match status" value="1"/>
</dbReference>
<organism evidence="1 2">
    <name type="scientific">Erwinia typographi</name>
    <dbReference type="NCBI Taxonomy" id="371042"/>
    <lineage>
        <taxon>Bacteria</taxon>
        <taxon>Pseudomonadati</taxon>
        <taxon>Pseudomonadota</taxon>
        <taxon>Gammaproteobacteria</taxon>
        <taxon>Enterobacterales</taxon>
        <taxon>Erwiniaceae</taxon>
        <taxon>Erwinia</taxon>
    </lineage>
</organism>
<evidence type="ECO:0008006" key="3">
    <source>
        <dbReference type="Google" id="ProtNLM"/>
    </source>
</evidence>
<accession>A0A0A3ZAT4</accession>
<dbReference type="RefSeq" id="WP_034890138.1">
    <property type="nucleotide sequence ID" value="NZ_JRUQ01000026.1"/>
</dbReference>
<dbReference type="PANTHER" id="PTHR37625">
    <property type="entry name" value="OUTER MEMBRANE LIPOPROTEIN-RELATED"/>
    <property type="match status" value="1"/>
</dbReference>
<dbReference type="Gene3D" id="2.60.40.4150">
    <property type="entry name" value="Type VI secretion system, lipoprotein SciN"/>
    <property type="match status" value="1"/>
</dbReference>
<dbReference type="PROSITE" id="PS51257">
    <property type="entry name" value="PROKAR_LIPOPROTEIN"/>
    <property type="match status" value="1"/>
</dbReference>
<dbReference type="InterPro" id="IPR017734">
    <property type="entry name" value="T6SS_SciN"/>
</dbReference>
<dbReference type="OrthoDB" id="7021080at2"/>
<dbReference type="InterPro" id="IPR038706">
    <property type="entry name" value="Type_VI_SciN-like_sf"/>
</dbReference>
<dbReference type="NCBIfam" id="TIGR03352">
    <property type="entry name" value="VI_chp_3"/>
    <property type="match status" value="1"/>
</dbReference>
<gene>
    <name evidence="1" type="ORF">NG99_07060</name>
</gene>
<sequence length="178" mass="19419">MGSRRHLRALRGLSALILAVLLSGCGLTQSVKKGAGSVTRAIFYKKVDTLQLQLAARSALNTDEAQMSSPVEVRIWPLRKTTAFTQAAYGALLKQDAATLAADLSGRALSVRVLPGNTTTVNIPLADDVQAVAVAAFFLYPDMQRDSWRLTLSRDDMVADRPAIIELNNRELRIRGRE</sequence>
<evidence type="ECO:0000313" key="2">
    <source>
        <dbReference type="Proteomes" id="UP000030351"/>
    </source>
</evidence>
<dbReference type="STRING" id="371042.NG99_07060"/>
<comment type="caution">
    <text evidence="1">The sequence shown here is derived from an EMBL/GenBank/DDBJ whole genome shotgun (WGS) entry which is preliminary data.</text>
</comment>
<protein>
    <recommendedName>
        <fullName evidence="3">Type VI secretion protein</fullName>
    </recommendedName>
</protein>
<proteinExistence type="predicted"/>